<reference evidence="7 8" key="1">
    <citation type="submission" date="2019-08" db="EMBL/GenBank/DDBJ databases">
        <title>Bacillus genomes from the desert of Cuatro Cienegas, Coahuila.</title>
        <authorList>
            <person name="Olmedo-Alvarez G."/>
        </authorList>
    </citation>
    <scope>NUCLEOTIDE SEQUENCE [LARGE SCALE GENOMIC DNA]</scope>
    <source>
        <strain evidence="7 8">CH128b_4D</strain>
    </source>
</reference>
<evidence type="ECO:0000256" key="5">
    <source>
        <dbReference type="SAM" id="Phobius"/>
    </source>
</evidence>
<evidence type="ECO:0000256" key="1">
    <source>
        <dbReference type="ARBA" id="ARBA00010075"/>
    </source>
</evidence>
<dbReference type="GO" id="GO:0006313">
    <property type="term" value="P:DNA transposition"/>
    <property type="evidence" value="ECO:0007669"/>
    <property type="project" value="InterPro"/>
</dbReference>
<comment type="caution">
    <text evidence="7">The sequence shown here is derived from an EMBL/GenBank/DDBJ whole genome shotgun (WGS) entry which is preliminary data.</text>
</comment>
<keyword evidence="3" id="KW-0238">DNA-binding</keyword>
<keyword evidence="5" id="KW-0472">Membrane</keyword>
<dbReference type="EMBL" id="VTEG01000001">
    <property type="protein sequence ID" value="TYS01093.1"/>
    <property type="molecule type" value="Genomic_DNA"/>
</dbReference>
<name>A0A5D4MH79_9BACI</name>
<keyword evidence="5" id="KW-0812">Transmembrane</keyword>
<organism evidence="7 8">
    <name type="scientific">Rossellomorea vietnamensis</name>
    <dbReference type="NCBI Taxonomy" id="218284"/>
    <lineage>
        <taxon>Bacteria</taxon>
        <taxon>Bacillati</taxon>
        <taxon>Bacillota</taxon>
        <taxon>Bacilli</taxon>
        <taxon>Bacillales</taxon>
        <taxon>Bacillaceae</taxon>
        <taxon>Rossellomorea</taxon>
    </lineage>
</organism>
<gene>
    <name evidence="7" type="ORF">FZC84_00005</name>
</gene>
<dbReference type="InterPro" id="IPR002559">
    <property type="entry name" value="Transposase_11"/>
</dbReference>
<evidence type="ECO:0000256" key="4">
    <source>
        <dbReference type="ARBA" id="ARBA00023172"/>
    </source>
</evidence>
<dbReference type="PANTHER" id="PTHR33258">
    <property type="entry name" value="TRANSPOSASE INSL FOR INSERTION SEQUENCE ELEMENT IS186A-RELATED"/>
    <property type="match status" value="1"/>
</dbReference>
<dbReference type="PANTHER" id="PTHR33258:SF1">
    <property type="entry name" value="TRANSPOSASE INSL FOR INSERTION SEQUENCE ELEMENT IS186A-RELATED"/>
    <property type="match status" value="1"/>
</dbReference>
<comment type="similarity">
    <text evidence="1">Belongs to the transposase 11 family.</text>
</comment>
<keyword evidence="2" id="KW-0815">Transposition</keyword>
<accession>A0A5D4MH79</accession>
<keyword evidence="5" id="KW-1133">Transmembrane helix</keyword>
<feature type="domain" description="Transposase IS4-like" evidence="6">
    <location>
        <begin position="123"/>
        <end position="322"/>
    </location>
</feature>
<dbReference type="Pfam" id="PF01609">
    <property type="entry name" value="DDE_Tnp_1"/>
    <property type="match status" value="1"/>
</dbReference>
<dbReference type="Proteomes" id="UP000325182">
    <property type="component" value="Unassembled WGS sequence"/>
</dbReference>
<protein>
    <submittedName>
        <fullName evidence="7">IS4 family transposase</fullName>
    </submittedName>
</protein>
<dbReference type="InterPro" id="IPR012337">
    <property type="entry name" value="RNaseH-like_sf"/>
</dbReference>
<sequence length="396" mass="46392">MSKSIGHETLICQCLKLLPTEHLRCPLLDYRKKLKTESLIKVFIAGQLDQWNSYNRMEEKLFAHPSLREELDLDMISGSQLSRRINDLPTETVEKLFYKVVEILLHLTRDQKGISKKVGLLKIVDSTELKLPKNLCEWATISKDHTAVKMHTRLVVTSPNTAFPDKIIPSTGNVSDFESAKYLIEDPYATYVTDRGYSSKMNLEEWLRRDISFVTRISKNLRVYIEKEFEPTHPSVTKDAIVYFGTSHHPVRYIEFTDEKDRVYRILTNRWDLEDTEILDIYKNRWIVELFFKWIKQHLKFTKIWSTKPQGIWNQMFLAVIAFGLSVIVKLMTRSTKTTWGFFQSLQTYLYKTYSDLLLELGRKKKESKGRQKVPIPSKPKPDFGTVAMVKGKRRI</sequence>
<keyword evidence="4" id="KW-0233">DNA recombination</keyword>
<dbReference type="AlphaFoldDB" id="A0A5D4MH79"/>
<dbReference type="GO" id="GO:0003677">
    <property type="term" value="F:DNA binding"/>
    <property type="evidence" value="ECO:0007669"/>
    <property type="project" value="UniProtKB-KW"/>
</dbReference>
<evidence type="ECO:0000313" key="7">
    <source>
        <dbReference type="EMBL" id="TYS01093.1"/>
    </source>
</evidence>
<evidence type="ECO:0000259" key="6">
    <source>
        <dbReference type="Pfam" id="PF01609"/>
    </source>
</evidence>
<evidence type="ECO:0000256" key="2">
    <source>
        <dbReference type="ARBA" id="ARBA00022578"/>
    </source>
</evidence>
<feature type="transmembrane region" description="Helical" evidence="5">
    <location>
        <begin position="312"/>
        <end position="332"/>
    </location>
</feature>
<proteinExistence type="inferred from homology"/>
<evidence type="ECO:0000256" key="3">
    <source>
        <dbReference type="ARBA" id="ARBA00023125"/>
    </source>
</evidence>
<dbReference type="NCBIfam" id="NF033592">
    <property type="entry name" value="transpos_IS4_1"/>
    <property type="match status" value="1"/>
</dbReference>
<dbReference type="InterPro" id="IPR047952">
    <property type="entry name" value="Transpos_IS4"/>
</dbReference>
<dbReference type="GO" id="GO:0004803">
    <property type="term" value="F:transposase activity"/>
    <property type="evidence" value="ECO:0007669"/>
    <property type="project" value="InterPro"/>
</dbReference>
<dbReference type="RefSeq" id="WP_148952488.1">
    <property type="nucleotide sequence ID" value="NZ_VTEG01000001.1"/>
</dbReference>
<evidence type="ECO:0000313" key="8">
    <source>
        <dbReference type="Proteomes" id="UP000325182"/>
    </source>
</evidence>
<dbReference type="SUPFAM" id="SSF53098">
    <property type="entry name" value="Ribonuclease H-like"/>
    <property type="match status" value="1"/>
</dbReference>